<proteinExistence type="predicted"/>
<evidence type="ECO:0008006" key="3">
    <source>
        <dbReference type="Google" id="ProtNLM"/>
    </source>
</evidence>
<name>A0A414ZRA4_9FIRM</name>
<reference evidence="1 2" key="1">
    <citation type="submission" date="2018-08" db="EMBL/GenBank/DDBJ databases">
        <title>A genome reference for cultivated species of the human gut microbiota.</title>
        <authorList>
            <person name="Zou Y."/>
            <person name="Xue W."/>
            <person name="Luo G."/>
        </authorList>
    </citation>
    <scope>NUCLEOTIDE SEQUENCE [LARGE SCALE GENOMIC DNA]</scope>
    <source>
        <strain evidence="1 2">AM16-11</strain>
    </source>
</reference>
<dbReference type="EMBL" id="QRKN01000001">
    <property type="protein sequence ID" value="RHI25780.1"/>
    <property type="molecule type" value="Genomic_DNA"/>
</dbReference>
<gene>
    <name evidence="1" type="ORF">DW172_03610</name>
</gene>
<dbReference type="AlphaFoldDB" id="A0A414ZRA4"/>
<dbReference type="RefSeq" id="WP_118257256.1">
    <property type="nucleotide sequence ID" value="NZ_QRKN01000001.1"/>
</dbReference>
<dbReference type="Proteomes" id="UP000285865">
    <property type="component" value="Unassembled WGS sequence"/>
</dbReference>
<sequence>MSKRWRDDIRIVNPVMEMNGYCVKRKSGSHYIYENEKGDVISLPKSLNRMLWLGECKRHSLKGGKNVLSKISSRR</sequence>
<accession>A0A414ZRA4</accession>
<evidence type="ECO:0000313" key="2">
    <source>
        <dbReference type="Proteomes" id="UP000285865"/>
    </source>
</evidence>
<organism evidence="1 2">
    <name type="scientific">Agathobacter rectalis</name>
    <dbReference type="NCBI Taxonomy" id="39491"/>
    <lineage>
        <taxon>Bacteria</taxon>
        <taxon>Bacillati</taxon>
        <taxon>Bacillota</taxon>
        <taxon>Clostridia</taxon>
        <taxon>Lachnospirales</taxon>
        <taxon>Lachnospiraceae</taxon>
        <taxon>Agathobacter</taxon>
    </lineage>
</organism>
<comment type="caution">
    <text evidence="1">The sequence shown here is derived from an EMBL/GenBank/DDBJ whole genome shotgun (WGS) entry which is preliminary data.</text>
</comment>
<evidence type="ECO:0000313" key="1">
    <source>
        <dbReference type="EMBL" id="RHI25780.1"/>
    </source>
</evidence>
<protein>
    <recommendedName>
        <fullName evidence="3">Type II toxin-antitoxin system HicA family toxin</fullName>
    </recommendedName>
</protein>